<dbReference type="PANTHER" id="PTHR13923">
    <property type="entry name" value="SEC31-RELATED PROTEIN"/>
    <property type="match status" value="1"/>
</dbReference>
<evidence type="ECO:0000256" key="5">
    <source>
        <dbReference type="ARBA" id="ARBA00022448"/>
    </source>
</evidence>
<dbReference type="Pfam" id="PF00400">
    <property type="entry name" value="WD40"/>
    <property type="match status" value="2"/>
</dbReference>
<dbReference type="InterPro" id="IPR040251">
    <property type="entry name" value="SEC31-like"/>
</dbReference>
<dbReference type="Proteomes" id="UP001151516">
    <property type="component" value="Unassembled WGS sequence"/>
</dbReference>
<feature type="compositionally biased region" description="Low complexity" evidence="13">
    <location>
        <begin position="883"/>
        <end position="893"/>
    </location>
</feature>
<protein>
    <recommendedName>
        <fullName evidence="4">Protein transport protein SEC31</fullName>
    </recommendedName>
    <alternativeName>
        <fullName evidence="3">Protein transport protein sec31</fullName>
    </alternativeName>
</protein>
<dbReference type="Gene3D" id="1.25.40.1030">
    <property type="match status" value="1"/>
</dbReference>
<dbReference type="GO" id="GO:0005198">
    <property type="term" value="F:structural molecule activity"/>
    <property type="evidence" value="ECO:0007669"/>
    <property type="project" value="TreeGrafter"/>
</dbReference>
<comment type="function">
    <text evidence="11">Component of the coat protein complex II (COPII) which promotes the formation of transport vesicles from the endoplasmic reticulum (ER). The coat has two main functions, the physical deformation of the endoplasmic reticulum membrane into vesicles and the selection of cargo molecules.</text>
</comment>
<evidence type="ECO:0000259" key="14">
    <source>
        <dbReference type="Pfam" id="PF12931"/>
    </source>
</evidence>
<keyword evidence="8" id="KW-0256">Endoplasmic reticulum</keyword>
<keyword evidence="16" id="KW-1185">Reference proteome</keyword>
<feature type="region of interest" description="Disordered" evidence="13">
    <location>
        <begin position="963"/>
        <end position="988"/>
    </location>
</feature>
<keyword evidence="9" id="KW-0931">ER-Golgi transport</keyword>
<dbReference type="Gene3D" id="2.130.10.10">
    <property type="entry name" value="YVTN repeat-like/Quinoprotein amine dehydrogenase"/>
    <property type="match status" value="1"/>
</dbReference>
<feature type="region of interest" description="Disordered" evidence="13">
    <location>
        <begin position="832"/>
        <end position="927"/>
    </location>
</feature>
<feature type="domain" description="Sec16 Sec23-binding" evidence="14">
    <location>
        <begin position="537"/>
        <end position="737"/>
    </location>
</feature>
<comment type="caution">
    <text evidence="15">The sequence shown here is derived from an EMBL/GenBank/DDBJ whole genome shotgun (WGS) entry which is preliminary data.</text>
</comment>
<evidence type="ECO:0000256" key="1">
    <source>
        <dbReference type="ARBA" id="ARBA00004240"/>
    </source>
</evidence>
<gene>
    <name evidence="15" type="primary">SEC31</name>
    <name evidence="15" type="ORF">IWW39_005313</name>
</gene>
<keyword evidence="10" id="KW-0653">Protein transport</keyword>
<dbReference type="InterPro" id="IPR036322">
    <property type="entry name" value="WD40_repeat_dom_sf"/>
</dbReference>
<dbReference type="EMBL" id="JANBTX010000261">
    <property type="protein sequence ID" value="KAJ2683760.1"/>
    <property type="molecule type" value="Genomic_DNA"/>
</dbReference>
<feature type="region of interest" description="Disordered" evidence="13">
    <location>
        <begin position="771"/>
        <end position="803"/>
    </location>
</feature>
<feature type="repeat" description="WD" evidence="12">
    <location>
        <begin position="111"/>
        <end position="145"/>
    </location>
</feature>
<feature type="region of interest" description="Disordered" evidence="13">
    <location>
        <begin position="470"/>
        <end position="502"/>
    </location>
</feature>
<dbReference type="SUPFAM" id="SSF50978">
    <property type="entry name" value="WD40 repeat-like"/>
    <property type="match status" value="1"/>
</dbReference>
<keyword evidence="5" id="KW-0813">Transport</keyword>
<accession>A0A9W8GHD0</accession>
<evidence type="ECO:0000313" key="15">
    <source>
        <dbReference type="EMBL" id="KAJ2683760.1"/>
    </source>
</evidence>
<dbReference type="InterPro" id="IPR001680">
    <property type="entry name" value="WD40_rpt"/>
</dbReference>
<evidence type="ECO:0000256" key="11">
    <source>
        <dbReference type="ARBA" id="ARBA00025471"/>
    </source>
</evidence>
<evidence type="ECO:0000256" key="10">
    <source>
        <dbReference type="ARBA" id="ARBA00022927"/>
    </source>
</evidence>
<reference evidence="15" key="1">
    <citation type="submission" date="2022-07" db="EMBL/GenBank/DDBJ databases">
        <title>Phylogenomic reconstructions and comparative analyses of Kickxellomycotina fungi.</title>
        <authorList>
            <person name="Reynolds N.K."/>
            <person name="Stajich J.E."/>
            <person name="Barry K."/>
            <person name="Grigoriev I.V."/>
            <person name="Crous P."/>
            <person name="Smith M.E."/>
        </authorList>
    </citation>
    <scope>NUCLEOTIDE SEQUENCE</scope>
    <source>
        <strain evidence="15">CBS 109367</strain>
    </source>
</reference>
<dbReference type="PROSITE" id="PS50082">
    <property type="entry name" value="WD_REPEATS_2"/>
    <property type="match status" value="2"/>
</dbReference>
<evidence type="ECO:0000256" key="8">
    <source>
        <dbReference type="ARBA" id="ARBA00022824"/>
    </source>
</evidence>
<evidence type="ECO:0000256" key="6">
    <source>
        <dbReference type="ARBA" id="ARBA00022574"/>
    </source>
</evidence>
<dbReference type="Gene3D" id="1.20.940.10">
    <property type="entry name" value="Functional domain of the splicing factor Prp18"/>
    <property type="match status" value="1"/>
</dbReference>
<dbReference type="InterPro" id="IPR019775">
    <property type="entry name" value="WD40_repeat_CS"/>
</dbReference>
<dbReference type="InterPro" id="IPR015943">
    <property type="entry name" value="WD40/YVTN_repeat-like_dom_sf"/>
</dbReference>
<sequence>MVYQFIERTAIPAWGPQQSQPLIAAGTVAGAMDATFSNTSTLELFQLSSDDSDKSLESLSKVEANARFQRLAWSASSGPGVIAGGLENGDITVWDARKLLDHDDAPVVHTSSAHTGSVGGLEFNPFAPNLMASGSANGEVFIWDIVSDFKSYSPGPRSQRLDLVTDLCWNNQVQHILATASNSGSLVVWDLRSRREVISLGSVGAIGQGSSRPGISAAEWNPQSATQLVTASSDDSSPVVMLWDLRNAQAPSSTLAGGHQRGILSLSWCRKDSGLLLSSGKDNRTVCWNPESGAIVGELPPSSNWVYDVQWNQANPNLLSGASFDGRINLYSLSRESDSPVDDPFAPRASTPFAPSLSLKSPPKWLARPCGASFGFGGQLVHFNQTGPLVSISEFVSEPELAQQAQRLEDVLEGGRAAELCGERAQGGEREWQVLQILFEEDARDKLVRFLGFDKDQVKARIKDLVKPTTPIEEKKEAEEEEEENPFASSSADGDDFFDKPPPPQAVDDLAVAFSGAFRIYDKSKDIGSEDADGLITRAILLGDVEAAVTLCMEQELFADALILAPYGSPDLAARVQKEYFAKRAQQAAYVRLLHAIVSGDLSDIVNNADLSEWDEVLALLCTYAQGDQFSALCEALGQRLLREGEGGNAVVCFLASGNLDKVAGIWIKDKKDVRTLHELVERVAVFRSAVQFVDSGVEPFLLAPLYDCYVEYAGALAAQGLFDIAAKYLDRVPADYQASAALPVLRNRLALTDITPWTVVPIGPIQQPIQPAQPVQPVQPAQQPVQPPLQQQQQQQQQQQMYGAYPTAYPTTTMPAAQHYSTAQPAYPTGGFAPAYQQPGVFQPPPPQPLNPASIPTGFTPPPRRDDVPWNDPPMMAKAAKRPSQAAAKPSAIVSPFPNGRDTPPPAQMAQAVGPPRGGFVPNTGKSLPPPPPGFAPPSQPPVHPGFVPQPMQMQPGFVPQPMPTHQQQAPPQSMRGQIVSAPPPARPDAVASAAAIAAAAVPKAAGPKYPSGDRSHLPEEWKPTVAGLTGHLARAKQFAAPGQKRMVEDAERRLLALFDSMNCDEVKGKEKLVPLFEGVVQNIDARHFAAALNVQAEIMAVSPELTSSVVGVKHLVNVLKTLPM</sequence>
<dbReference type="PROSITE" id="PS00678">
    <property type="entry name" value="WD_REPEATS_1"/>
    <property type="match status" value="1"/>
</dbReference>
<dbReference type="InterPro" id="IPR024298">
    <property type="entry name" value="Sec16_Sec23-bd"/>
</dbReference>
<evidence type="ECO:0000256" key="9">
    <source>
        <dbReference type="ARBA" id="ARBA00022892"/>
    </source>
</evidence>
<dbReference type="PROSITE" id="PS50294">
    <property type="entry name" value="WD_REPEATS_REGION"/>
    <property type="match status" value="1"/>
</dbReference>
<evidence type="ECO:0000256" key="3">
    <source>
        <dbReference type="ARBA" id="ARBA00013507"/>
    </source>
</evidence>
<feature type="compositionally biased region" description="Polar residues" evidence="13">
    <location>
        <begin position="965"/>
        <end position="977"/>
    </location>
</feature>
<name>A0A9W8GHD0_9FUNG</name>
<comment type="similarity">
    <text evidence="2">Belongs to the WD repeat SEC31 family.</text>
</comment>
<dbReference type="PANTHER" id="PTHR13923:SF11">
    <property type="entry name" value="SECRETORY 31, ISOFORM D"/>
    <property type="match status" value="1"/>
</dbReference>
<dbReference type="OrthoDB" id="542917at2759"/>
<dbReference type="GO" id="GO:0030127">
    <property type="term" value="C:COPII vesicle coat"/>
    <property type="evidence" value="ECO:0007669"/>
    <property type="project" value="TreeGrafter"/>
</dbReference>
<feature type="repeat" description="WD" evidence="12">
    <location>
        <begin position="164"/>
        <end position="199"/>
    </location>
</feature>
<keyword evidence="7" id="KW-0677">Repeat</keyword>
<dbReference type="GO" id="GO:0090110">
    <property type="term" value="P:COPII-coated vesicle cargo loading"/>
    <property type="evidence" value="ECO:0007669"/>
    <property type="project" value="TreeGrafter"/>
</dbReference>
<dbReference type="GO" id="GO:0007029">
    <property type="term" value="P:endoplasmic reticulum organization"/>
    <property type="evidence" value="ECO:0007669"/>
    <property type="project" value="TreeGrafter"/>
</dbReference>
<keyword evidence="6 12" id="KW-0853">WD repeat</keyword>
<comment type="subcellular location">
    <subcellularLocation>
        <location evidence="1">Endoplasmic reticulum</location>
    </subcellularLocation>
</comment>
<evidence type="ECO:0000256" key="13">
    <source>
        <dbReference type="SAM" id="MobiDB-lite"/>
    </source>
</evidence>
<evidence type="ECO:0000313" key="16">
    <source>
        <dbReference type="Proteomes" id="UP001151516"/>
    </source>
</evidence>
<evidence type="ECO:0000256" key="7">
    <source>
        <dbReference type="ARBA" id="ARBA00022737"/>
    </source>
</evidence>
<evidence type="ECO:0000256" key="12">
    <source>
        <dbReference type="PROSITE-ProRule" id="PRU00221"/>
    </source>
</evidence>
<dbReference type="SMART" id="SM00320">
    <property type="entry name" value="WD40"/>
    <property type="match status" value="6"/>
</dbReference>
<proteinExistence type="inferred from homology"/>
<organism evidence="15 16">
    <name type="scientific">Coemansia spiralis</name>
    <dbReference type="NCBI Taxonomy" id="417178"/>
    <lineage>
        <taxon>Eukaryota</taxon>
        <taxon>Fungi</taxon>
        <taxon>Fungi incertae sedis</taxon>
        <taxon>Zoopagomycota</taxon>
        <taxon>Kickxellomycotina</taxon>
        <taxon>Kickxellomycetes</taxon>
        <taxon>Kickxellales</taxon>
        <taxon>Kickxellaceae</taxon>
        <taxon>Coemansia</taxon>
    </lineage>
</organism>
<dbReference type="GO" id="GO:0070971">
    <property type="term" value="C:endoplasmic reticulum exit site"/>
    <property type="evidence" value="ECO:0007669"/>
    <property type="project" value="TreeGrafter"/>
</dbReference>
<evidence type="ECO:0000256" key="2">
    <source>
        <dbReference type="ARBA" id="ARBA00009358"/>
    </source>
</evidence>
<dbReference type="GO" id="GO:0015031">
    <property type="term" value="P:protein transport"/>
    <property type="evidence" value="ECO:0007669"/>
    <property type="project" value="UniProtKB-KW"/>
</dbReference>
<dbReference type="Pfam" id="PF12931">
    <property type="entry name" value="TPR_Sec16"/>
    <property type="match status" value="1"/>
</dbReference>
<dbReference type="AlphaFoldDB" id="A0A9W8GHD0"/>
<evidence type="ECO:0000256" key="4">
    <source>
        <dbReference type="ARBA" id="ARBA00021236"/>
    </source>
</evidence>